<proteinExistence type="predicted"/>
<sequence length="88" mass="9770">MLKELHSVNTKEIKDLEAKYQLNVSSLSGLSFPVTTVIDKNDKISDETSRKQEGISNTSNINLMPLTSVHLSADTELFKGLTTEKFQA</sequence>
<feature type="non-terminal residue" evidence="1">
    <location>
        <position position="1"/>
    </location>
</feature>
<organism evidence="1 2">
    <name type="scientific">Ceratitis capitata</name>
    <name type="common">Mediterranean fruit fly</name>
    <name type="synonym">Tephritis capitata</name>
    <dbReference type="NCBI Taxonomy" id="7213"/>
    <lineage>
        <taxon>Eukaryota</taxon>
        <taxon>Metazoa</taxon>
        <taxon>Ecdysozoa</taxon>
        <taxon>Arthropoda</taxon>
        <taxon>Hexapoda</taxon>
        <taxon>Insecta</taxon>
        <taxon>Pterygota</taxon>
        <taxon>Neoptera</taxon>
        <taxon>Endopterygota</taxon>
        <taxon>Diptera</taxon>
        <taxon>Brachycera</taxon>
        <taxon>Muscomorpha</taxon>
        <taxon>Tephritoidea</taxon>
        <taxon>Tephritidae</taxon>
        <taxon>Ceratitis</taxon>
        <taxon>Ceratitis</taxon>
    </lineage>
</organism>
<comment type="caution">
    <text evidence="1">The sequence shown here is derived from an EMBL/GenBank/DDBJ whole genome shotgun (WGS) entry which is preliminary data.</text>
</comment>
<name>A0A811UWN7_CERCA</name>
<reference evidence="1" key="1">
    <citation type="submission" date="2020-11" db="EMBL/GenBank/DDBJ databases">
        <authorList>
            <person name="Whitehead M."/>
        </authorList>
    </citation>
    <scope>NUCLEOTIDE SEQUENCE</scope>
    <source>
        <strain evidence="1">EGII</strain>
    </source>
</reference>
<gene>
    <name evidence="1" type="ORF">CCAP1982_LOCUS10000</name>
</gene>
<keyword evidence="2" id="KW-1185">Reference proteome</keyword>
<protein>
    <submittedName>
        <fullName evidence="1">(Mediterranean fruit fly) hypothetical protein</fullName>
    </submittedName>
</protein>
<accession>A0A811UWN7</accession>
<dbReference type="Proteomes" id="UP000606786">
    <property type="component" value="Unassembled WGS sequence"/>
</dbReference>
<evidence type="ECO:0000313" key="1">
    <source>
        <dbReference type="EMBL" id="CAD7001503.1"/>
    </source>
</evidence>
<evidence type="ECO:0000313" key="2">
    <source>
        <dbReference type="Proteomes" id="UP000606786"/>
    </source>
</evidence>
<dbReference type="EMBL" id="CAJHJT010000023">
    <property type="protein sequence ID" value="CAD7001503.1"/>
    <property type="molecule type" value="Genomic_DNA"/>
</dbReference>
<dbReference type="AlphaFoldDB" id="A0A811UWN7"/>